<evidence type="ECO:0000256" key="5">
    <source>
        <dbReference type="ARBA" id="ARBA00022705"/>
    </source>
</evidence>
<dbReference type="InterPro" id="IPR027417">
    <property type="entry name" value="P-loop_NTPase"/>
</dbReference>
<dbReference type="PANTHER" id="PTHR34388:SF1">
    <property type="entry name" value="DNA POLYMERASE III SUBUNIT DELTA"/>
    <property type="match status" value="1"/>
</dbReference>
<keyword evidence="4 13" id="KW-0548">Nucleotidyltransferase</keyword>
<evidence type="ECO:0000313" key="12">
    <source>
        <dbReference type="EMBL" id="OZN24099.1"/>
    </source>
</evidence>
<evidence type="ECO:0000313" key="14">
    <source>
        <dbReference type="Proteomes" id="UP000215738"/>
    </source>
</evidence>
<dbReference type="Gene3D" id="3.40.50.300">
    <property type="entry name" value="P-loop containing nucleotide triphosphate hydrolases"/>
    <property type="match status" value="1"/>
</dbReference>
<dbReference type="InterPro" id="IPR032780">
    <property type="entry name" value="DNA_pol3_delt_C"/>
</dbReference>
<dbReference type="Pfam" id="PF06144">
    <property type="entry name" value="DNA_pol3_delta"/>
    <property type="match status" value="1"/>
</dbReference>
<evidence type="ECO:0000256" key="6">
    <source>
        <dbReference type="ARBA" id="ARBA00022932"/>
    </source>
</evidence>
<proteinExistence type="inferred from homology"/>
<reference evidence="12 14" key="1">
    <citation type="submission" date="2017-07" db="EMBL/GenBank/DDBJ databases">
        <title>Virulence factors identified in Actinobacillus seminis.</title>
        <authorList>
            <person name="Negrete-Abascal E."/>
            <person name="Vaca-Pacheco S."/>
            <person name="Montes-Garcia F."/>
            <person name="Leyto-Gil A.M."/>
            <person name="Fragoso-Garcia E."/>
            <person name="Carvente-Garcia R."/>
            <person name="Perez-Agueros S."/>
            <person name="Castelan-Sanchez H.G."/>
            <person name="Garcia-Molina A."/>
            <person name="Villamar T.E."/>
            <person name="Vazquez-Cruz C."/>
        </authorList>
    </citation>
    <scope>NUCLEOTIDE SEQUENCE [LARGE SCALE GENOMIC DNA]</scope>
    <source>
        <strain evidence="12 14">ATCC 15768</strain>
    </source>
</reference>
<name>A0A263HB16_9PAST</name>
<accession>A0A263HB16</accession>
<dbReference type="CDD" id="cd18138">
    <property type="entry name" value="HLD_clamp_pol_III_delta"/>
    <property type="match status" value="1"/>
</dbReference>
<dbReference type="Proteomes" id="UP000215738">
    <property type="component" value="Unassembled WGS sequence"/>
</dbReference>
<feature type="domain" description="DNA polymerase III subunit delta C-terminal" evidence="11">
    <location>
        <begin position="216"/>
        <end position="345"/>
    </location>
</feature>
<dbReference type="GO" id="GO:0006261">
    <property type="term" value="P:DNA-templated DNA replication"/>
    <property type="evidence" value="ECO:0007669"/>
    <property type="project" value="TreeGrafter"/>
</dbReference>
<dbReference type="FunCoup" id="A0A263HB16">
    <property type="interactions" value="162"/>
</dbReference>
<dbReference type="InterPro" id="IPR005790">
    <property type="entry name" value="DNA_polIII_delta"/>
</dbReference>
<dbReference type="OrthoDB" id="9770982at2"/>
<gene>
    <name evidence="13" type="primary">holA</name>
    <name evidence="12" type="ORF">CFY87_10875</name>
    <name evidence="13" type="ORF">NCTC10851_00230</name>
</gene>
<dbReference type="GO" id="GO:0003677">
    <property type="term" value="F:DNA binding"/>
    <property type="evidence" value="ECO:0007669"/>
    <property type="project" value="InterPro"/>
</dbReference>
<evidence type="ECO:0000256" key="9">
    <source>
        <dbReference type="NCBIfam" id="TIGR01128"/>
    </source>
</evidence>
<dbReference type="EMBL" id="UFSB01000001">
    <property type="protein sequence ID" value="SUU34252.1"/>
    <property type="molecule type" value="Genomic_DNA"/>
</dbReference>
<dbReference type="EMBL" id="NLFK01000014">
    <property type="protein sequence ID" value="OZN24099.1"/>
    <property type="molecule type" value="Genomic_DNA"/>
</dbReference>
<reference evidence="13 15" key="2">
    <citation type="submission" date="2018-06" db="EMBL/GenBank/DDBJ databases">
        <authorList>
            <consortium name="Pathogen Informatics"/>
            <person name="Doyle S."/>
        </authorList>
    </citation>
    <scope>NUCLEOTIDE SEQUENCE [LARGE SCALE GENOMIC DNA]</scope>
    <source>
        <strain evidence="13 15">NCTC10851</strain>
    </source>
</reference>
<dbReference type="RefSeq" id="WP_094947778.1">
    <property type="nucleotide sequence ID" value="NZ_NLFK01000014.1"/>
</dbReference>
<evidence type="ECO:0000256" key="7">
    <source>
        <dbReference type="ARBA" id="ARBA00034754"/>
    </source>
</evidence>
<comment type="catalytic activity">
    <reaction evidence="8">
        <text>DNA(n) + a 2'-deoxyribonucleoside 5'-triphosphate = DNA(n+1) + diphosphate</text>
        <dbReference type="Rhea" id="RHEA:22508"/>
        <dbReference type="Rhea" id="RHEA-COMP:17339"/>
        <dbReference type="Rhea" id="RHEA-COMP:17340"/>
        <dbReference type="ChEBI" id="CHEBI:33019"/>
        <dbReference type="ChEBI" id="CHEBI:61560"/>
        <dbReference type="ChEBI" id="CHEBI:173112"/>
        <dbReference type="EC" id="2.7.7.7"/>
    </reaction>
</comment>
<dbReference type="AlphaFoldDB" id="A0A263HB16"/>
<organism evidence="13 15">
    <name type="scientific">Actinobacillus seminis</name>
    <dbReference type="NCBI Taxonomy" id="722"/>
    <lineage>
        <taxon>Bacteria</taxon>
        <taxon>Pseudomonadati</taxon>
        <taxon>Pseudomonadota</taxon>
        <taxon>Gammaproteobacteria</taxon>
        <taxon>Pasteurellales</taxon>
        <taxon>Pasteurellaceae</taxon>
        <taxon>Actinobacillus</taxon>
    </lineage>
</organism>
<dbReference type="GO" id="GO:0009360">
    <property type="term" value="C:DNA polymerase III complex"/>
    <property type="evidence" value="ECO:0007669"/>
    <property type="project" value="UniProtKB-UniRule"/>
</dbReference>
<evidence type="ECO:0000313" key="15">
    <source>
        <dbReference type="Proteomes" id="UP000254507"/>
    </source>
</evidence>
<dbReference type="Pfam" id="PF14840">
    <property type="entry name" value="DNA_pol3_delt_C"/>
    <property type="match status" value="1"/>
</dbReference>
<dbReference type="GO" id="GO:0003887">
    <property type="term" value="F:DNA-directed DNA polymerase activity"/>
    <property type="evidence" value="ECO:0007669"/>
    <property type="project" value="UniProtKB-UniRule"/>
</dbReference>
<dbReference type="InterPro" id="IPR008921">
    <property type="entry name" value="DNA_pol3_clamp-load_cplx_C"/>
</dbReference>
<dbReference type="InterPro" id="IPR010372">
    <property type="entry name" value="DNA_pol3_delta_N"/>
</dbReference>
<evidence type="ECO:0000256" key="1">
    <source>
        <dbReference type="ARBA" id="ARBA00012417"/>
    </source>
</evidence>
<evidence type="ECO:0000259" key="11">
    <source>
        <dbReference type="Pfam" id="PF14840"/>
    </source>
</evidence>
<keyword evidence="6" id="KW-0239">DNA-directed DNA polymerase</keyword>
<dbReference type="SUPFAM" id="SSF52540">
    <property type="entry name" value="P-loop containing nucleoside triphosphate hydrolases"/>
    <property type="match status" value="1"/>
</dbReference>
<sequence length="348" mass="40267">MIRIFSEQLSQSLNNKLASIYYLAGQDPLLQQESADLICQTAFTQGFDEKFDLTIDHLTDWQVLFERVQSMGLFFHRQIIRLHLPENLSTPLQQHLLTLMQSLHADVLLILHVSKLNKVMEKQAWFTTGAQIEPNVTVVNCQTPSVAQLPRWIANRAKNMQLAIDNEATQFLCYSYENNLPALKQALQLLALLYPNDKVTPAKVRVAVEQSSIFTPFQWIDALLEGKYARAKRILQGLQAEDVQPVILLRTLQRELITLLTLTQVQQRLNSLQDPLPTAQLREQFDRLKVWQNRRPLFTQCIQRLNYRQLYVIIQHLAKIERKVKIEFSDEVWSELAALSMQIAHPSC</sequence>
<keyword evidence="3 13" id="KW-0808">Transferase</keyword>
<protein>
    <recommendedName>
        <fullName evidence="2 9">DNA polymerase III subunit delta</fullName>
        <ecNumber evidence="1 9">2.7.7.7</ecNumber>
    </recommendedName>
</protein>
<dbReference type="InParanoid" id="A0A263HB16"/>
<comment type="similarity">
    <text evidence="7">Belongs to the DNA polymerase HolA subunit family.</text>
</comment>
<evidence type="ECO:0000256" key="4">
    <source>
        <dbReference type="ARBA" id="ARBA00022695"/>
    </source>
</evidence>
<evidence type="ECO:0000259" key="10">
    <source>
        <dbReference type="Pfam" id="PF06144"/>
    </source>
</evidence>
<dbReference type="EC" id="2.7.7.7" evidence="1 9"/>
<evidence type="ECO:0000313" key="13">
    <source>
        <dbReference type="EMBL" id="SUU34252.1"/>
    </source>
</evidence>
<dbReference type="SUPFAM" id="SSF48019">
    <property type="entry name" value="post-AAA+ oligomerization domain-like"/>
    <property type="match status" value="1"/>
</dbReference>
<keyword evidence="5" id="KW-0235">DNA replication</keyword>
<dbReference type="PANTHER" id="PTHR34388">
    <property type="entry name" value="DNA POLYMERASE III SUBUNIT DELTA"/>
    <property type="match status" value="1"/>
</dbReference>
<dbReference type="Gene3D" id="1.20.272.10">
    <property type="match status" value="1"/>
</dbReference>
<dbReference type="Proteomes" id="UP000254507">
    <property type="component" value="Unassembled WGS sequence"/>
</dbReference>
<evidence type="ECO:0000256" key="2">
    <source>
        <dbReference type="ARBA" id="ARBA00017703"/>
    </source>
</evidence>
<keyword evidence="14" id="KW-1185">Reference proteome</keyword>
<dbReference type="NCBIfam" id="TIGR01128">
    <property type="entry name" value="holA"/>
    <property type="match status" value="1"/>
</dbReference>
<feature type="domain" description="DNA polymerase III delta N-terminal" evidence="10">
    <location>
        <begin position="21"/>
        <end position="142"/>
    </location>
</feature>
<evidence type="ECO:0000256" key="8">
    <source>
        <dbReference type="ARBA" id="ARBA00049244"/>
    </source>
</evidence>
<dbReference type="Gene3D" id="1.10.8.60">
    <property type="match status" value="1"/>
</dbReference>
<evidence type="ECO:0000256" key="3">
    <source>
        <dbReference type="ARBA" id="ARBA00022679"/>
    </source>
</evidence>